<name>A0A3N7JR07_9BURK</name>
<dbReference type="AlphaFoldDB" id="A0A3N7JR07"/>
<evidence type="ECO:0000256" key="10">
    <source>
        <dbReference type="PROSITE-ProRule" id="PRU01360"/>
    </source>
</evidence>
<organism evidence="15 16">
    <name type="scientific">Piscinibacter terrae</name>
    <dbReference type="NCBI Taxonomy" id="2496871"/>
    <lineage>
        <taxon>Bacteria</taxon>
        <taxon>Pseudomonadati</taxon>
        <taxon>Pseudomonadota</taxon>
        <taxon>Betaproteobacteria</taxon>
        <taxon>Burkholderiales</taxon>
        <taxon>Sphaerotilaceae</taxon>
        <taxon>Piscinibacter</taxon>
    </lineage>
</organism>
<comment type="subcellular location">
    <subcellularLocation>
        <location evidence="1 10">Cell outer membrane</location>
        <topology evidence="1 10">Multi-pass membrane protein</topology>
    </subcellularLocation>
</comment>
<keyword evidence="3 10" id="KW-0813">Transport</keyword>
<evidence type="ECO:0000256" key="3">
    <source>
        <dbReference type="ARBA" id="ARBA00022448"/>
    </source>
</evidence>
<keyword evidence="6 11" id="KW-0798">TonB box</keyword>
<dbReference type="InterPro" id="IPR039426">
    <property type="entry name" value="TonB-dep_rcpt-like"/>
</dbReference>
<feature type="chain" id="PRO_5018158807" evidence="12">
    <location>
        <begin position="29"/>
        <end position="915"/>
    </location>
</feature>
<evidence type="ECO:0000256" key="1">
    <source>
        <dbReference type="ARBA" id="ARBA00004571"/>
    </source>
</evidence>
<dbReference type="Proteomes" id="UP000267464">
    <property type="component" value="Unassembled WGS sequence"/>
</dbReference>
<reference evidence="15 16" key="2">
    <citation type="submission" date="2018-12" db="EMBL/GenBank/DDBJ databases">
        <title>Rhizobacter gummiphilus sp. nov., a rubber-degrading bacterium isolated from the soil of a botanical garden in Japan.</title>
        <authorList>
            <person name="Shunsuke S.S."/>
        </authorList>
    </citation>
    <scope>NUCLEOTIDE SEQUENCE [LARGE SCALE GENOMIC DNA]</scope>
    <source>
        <strain evidence="15 16">S-16</strain>
    </source>
</reference>
<dbReference type="GO" id="GO:0009279">
    <property type="term" value="C:cell outer membrane"/>
    <property type="evidence" value="ECO:0007669"/>
    <property type="project" value="UniProtKB-SubCell"/>
</dbReference>
<evidence type="ECO:0000259" key="14">
    <source>
        <dbReference type="Pfam" id="PF07715"/>
    </source>
</evidence>
<dbReference type="PROSITE" id="PS52016">
    <property type="entry name" value="TONB_DEPENDENT_REC_3"/>
    <property type="match status" value="1"/>
</dbReference>
<dbReference type="RefSeq" id="WP_124541161.1">
    <property type="nucleotide sequence ID" value="NZ_QUSW01000004.1"/>
</dbReference>
<sequence>MFRTTKVCKGIVLAFGGSLALMQLPALAQQQLEKVEITGSSIKRIDAESAVPVQVLTRDDIQRTGATTVEQLLQTVSAVTSSGGLTASSVSGATTGGISSISLRGLNSTRTLVLLNGRRIAPYGIGFTGDSVSVDVNSIPLAAVERVEVLKDGASAIYGSDAVAGVVNFILRKDFTGTEISGTYGDTSGGGASVVRGSATLGFGDLSKDRYNVMLVASWQKEKPLFGRDRPFSRVGFNSLNDTTSGNTFPANIAAADGSFGSRNPSNPACPAPYTVYDPQLSTKACRFDPAPLVQLTPTAERTSLFSQARFAITPDIEAYLEASLNHNSQNNVIQPVPISDQFALPPSHPLYNVAPYNGFSTILLKPTSPFYPTAYVQGLTGGATPDLLVRWRAAAAGNRDLTDISDAPRLAFGVKGTTFGWDWDGGYLHSLSHVVEQVNNGFPSLSKILPLLNSGTVNFFGPNTPAIDAAIQATNFRGNAFEIKSSLDSFQFKGSREVAQLPAGAVAVAVGSEYRKETYKFNADPTIQTGDISGYGGNFLSVDRSRKVGALFGEINVPVFKGFELDGAVRYDKYGGVGSSTTPKLGMRFQPVKEVLVRGSIGKGFRAPSLQDLYAPNTTGVTPPGLNDPLADCSASNPSKDVRDCATQFPILNGGNANLKPEKSTNTTLGIVFEPTSSTSIAVDYFKIHLTNTIGNGVPAAVILGDLAKYGYLVTRGAPDASNPNGHIINIDQTNLNFGQTKLAGFDFDGKFRFSAGEVGKVTVNYSGTYFTKYDTENLDGTFSPNINLVNSNTGGLIPRLKTYLSVTLARGPWSYTLAQSWQNSYEDLPGTLEDTSDPAWKPRRVGAYELYDAQVQYTGVKNLSMTVGMKNIFNRPPPYSNAGGQTSFQTGYDPQYGDPRGRFVYATLTYTFK</sequence>
<dbReference type="InterPro" id="IPR037066">
    <property type="entry name" value="Plug_dom_sf"/>
</dbReference>
<dbReference type="Pfam" id="PF00593">
    <property type="entry name" value="TonB_dep_Rec_b-barrel"/>
    <property type="match status" value="1"/>
</dbReference>
<dbReference type="OrthoDB" id="8530571at2"/>
<protein>
    <submittedName>
        <fullName evidence="15">TonB-dependent receptor</fullName>
    </submittedName>
</protein>
<feature type="signal peptide" evidence="12">
    <location>
        <begin position="1"/>
        <end position="28"/>
    </location>
</feature>
<evidence type="ECO:0000256" key="5">
    <source>
        <dbReference type="ARBA" id="ARBA00022692"/>
    </source>
</evidence>
<evidence type="ECO:0000256" key="7">
    <source>
        <dbReference type="ARBA" id="ARBA00023136"/>
    </source>
</evidence>
<evidence type="ECO:0000256" key="9">
    <source>
        <dbReference type="ARBA" id="ARBA00023237"/>
    </source>
</evidence>
<dbReference type="Gene3D" id="2.170.130.10">
    <property type="entry name" value="TonB-dependent receptor, plug domain"/>
    <property type="match status" value="1"/>
</dbReference>
<keyword evidence="16" id="KW-1185">Reference proteome</keyword>
<comment type="caution">
    <text evidence="15">The sequence shown here is derived from an EMBL/GenBank/DDBJ whole genome shotgun (WGS) entry which is preliminary data.</text>
</comment>
<evidence type="ECO:0000256" key="12">
    <source>
        <dbReference type="SAM" id="SignalP"/>
    </source>
</evidence>
<evidence type="ECO:0000256" key="4">
    <source>
        <dbReference type="ARBA" id="ARBA00022452"/>
    </source>
</evidence>
<dbReference type="PANTHER" id="PTHR47234">
    <property type="match status" value="1"/>
</dbReference>
<evidence type="ECO:0000313" key="16">
    <source>
        <dbReference type="Proteomes" id="UP000267464"/>
    </source>
</evidence>
<evidence type="ECO:0000256" key="6">
    <source>
        <dbReference type="ARBA" id="ARBA00023077"/>
    </source>
</evidence>
<dbReference type="SUPFAM" id="SSF56935">
    <property type="entry name" value="Porins"/>
    <property type="match status" value="1"/>
</dbReference>
<proteinExistence type="inferred from homology"/>
<dbReference type="EMBL" id="QUSW01000004">
    <property type="protein sequence ID" value="RQP23449.1"/>
    <property type="molecule type" value="Genomic_DNA"/>
</dbReference>
<evidence type="ECO:0000313" key="15">
    <source>
        <dbReference type="EMBL" id="RQP23449.1"/>
    </source>
</evidence>
<feature type="domain" description="TonB-dependent receptor-like beta-barrel" evidence="13">
    <location>
        <begin position="398"/>
        <end position="874"/>
    </location>
</feature>
<dbReference type="InterPro" id="IPR036942">
    <property type="entry name" value="Beta-barrel_TonB_sf"/>
</dbReference>
<feature type="domain" description="TonB-dependent receptor plug" evidence="14">
    <location>
        <begin position="48"/>
        <end position="166"/>
    </location>
</feature>
<evidence type="ECO:0000256" key="8">
    <source>
        <dbReference type="ARBA" id="ARBA00023170"/>
    </source>
</evidence>
<dbReference type="Gene3D" id="2.40.170.20">
    <property type="entry name" value="TonB-dependent receptor, beta-barrel domain"/>
    <property type="match status" value="1"/>
</dbReference>
<gene>
    <name evidence="15" type="ORF">DZC73_14910</name>
</gene>
<dbReference type="PANTHER" id="PTHR47234:SF2">
    <property type="entry name" value="TONB-DEPENDENT RECEPTOR"/>
    <property type="match status" value="1"/>
</dbReference>
<dbReference type="InterPro" id="IPR012910">
    <property type="entry name" value="Plug_dom"/>
</dbReference>
<comment type="similarity">
    <text evidence="2 10 11">Belongs to the TonB-dependent receptor family.</text>
</comment>
<keyword evidence="8 15" id="KW-0675">Receptor</keyword>
<keyword evidence="5 10" id="KW-0812">Transmembrane</keyword>
<evidence type="ECO:0000259" key="13">
    <source>
        <dbReference type="Pfam" id="PF00593"/>
    </source>
</evidence>
<dbReference type="Pfam" id="PF07715">
    <property type="entry name" value="Plug"/>
    <property type="match status" value="1"/>
</dbReference>
<evidence type="ECO:0000256" key="11">
    <source>
        <dbReference type="RuleBase" id="RU003357"/>
    </source>
</evidence>
<keyword evidence="12" id="KW-0732">Signal</keyword>
<reference evidence="15 16" key="1">
    <citation type="submission" date="2018-08" db="EMBL/GenBank/DDBJ databases">
        <authorList>
            <person name="Khan S.A."/>
            <person name="Jeon C.O."/>
            <person name="Chun B.H."/>
            <person name="Jeong S.E."/>
        </authorList>
    </citation>
    <scope>NUCLEOTIDE SEQUENCE [LARGE SCALE GENOMIC DNA]</scope>
    <source>
        <strain evidence="15 16">S-16</strain>
    </source>
</reference>
<evidence type="ECO:0000256" key="2">
    <source>
        <dbReference type="ARBA" id="ARBA00009810"/>
    </source>
</evidence>
<dbReference type="InterPro" id="IPR000531">
    <property type="entry name" value="Beta-barrel_TonB"/>
</dbReference>
<keyword evidence="9 10" id="KW-0998">Cell outer membrane</keyword>
<keyword evidence="4 10" id="KW-1134">Transmembrane beta strand</keyword>
<keyword evidence="7 10" id="KW-0472">Membrane</keyword>
<dbReference type="CDD" id="cd01347">
    <property type="entry name" value="ligand_gated_channel"/>
    <property type="match status" value="1"/>
</dbReference>
<accession>A0A3N7JR07</accession>